<dbReference type="InterPro" id="IPR008972">
    <property type="entry name" value="Cupredoxin"/>
</dbReference>
<protein>
    <submittedName>
        <fullName evidence="9">Mavicyanin</fullName>
    </submittedName>
</protein>
<keyword evidence="3" id="KW-0249">Electron transport</keyword>
<evidence type="ECO:0000256" key="2">
    <source>
        <dbReference type="ARBA" id="ARBA00022723"/>
    </source>
</evidence>
<dbReference type="Proteomes" id="UP000504603">
    <property type="component" value="Unplaced"/>
</dbReference>
<dbReference type="InterPro" id="IPR039391">
    <property type="entry name" value="Phytocyanin-like"/>
</dbReference>
<dbReference type="FunFam" id="2.60.40.420:FF:000003">
    <property type="entry name" value="Blue copper"/>
    <property type="match status" value="1"/>
</dbReference>
<dbReference type="PANTHER" id="PTHR33021:SF489">
    <property type="entry name" value="BASIC BLUE PROTEIN-LIKE"/>
    <property type="match status" value="1"/>
</dbReference>
<feature type="chain" id="PRO_5026778460" evidence="6">
    <location>
        <begin position="26"/>
        <end position="165"/>
    </location>
</feature>
<dbReference type="RefSeq" id="XP_022134093.1">
    <property type="nucleotide sequence ID" value="XM_022278401.1"/>
</dbReference>
<sequence length="165" mass="17528">MEGLWRVVLVMVMVAAASMAEKAWADQRHVVGGSQGWQESIDFDSWASAQTFKVGDQLVFKYASGLHSVVELPDESAYKNCDIGSAIESKSSGNDAIKLTKPGTRYFACGTIGHCSQGMKVKIKVGSGTASSTPSPTSSHAASSSTSLVGYFLLLAFYALSFMVL</sequence>
<dbReference type="GO" id="GO:0005886">
    <property type="term" value="C:plasma membrane"/>
    <property type="evidence" value="ECO:0007669"/>
    <property type="project" value="TreeGrafter"/>
</dbReference>
<name>A0A6J1C123_MOMCH</name>
<dbReference type="GeneID" id="111006448"/>
<keyword evidence="8" id="KW-1185">Reference proteome</keyword>
<keyword evidence="5" id="KW-0325">Glycoprotein</keyword>
<evidence type="ECO:0000313" key="8">
    <source>
        <dbReference type="Proteomes" id="UP000504603"/>
    </source>
</evidence>
<reference evidence="9" key="1">
    <citation type="submission" date="2025-08" db="UniProtKB">
        <authorList>
            <consortium name="RefSeq"/>
        </authorList>
    </citation>
    <scope>IDENTIFICATION</scope>
    <source>
        <strain evidence="9">OHB3-1</strain>
    </source>
</reference>
<accession>A0A6J1C123</accession>
<dbReference type="GO" id="GO:0009055">
    <property type="term" value="F:electron transfer activity"/>
    <property type="evidence" value="ECO:0007669"/>
    <property type="project" value="InterPro"/>
</dbReference>
<evidence type="ECO:0000256" key="1">
    <source>
        <dbReference type="ARBA" id="ARBA00022448"/>
    </source>
</evidence>
<dbReference type="CDD" id="cd04216">
    <property type="entry name" value="Phytocyanin"/>
    <property type="match status" value="1"/>
</dbReference>
<dbReference type="PANTHER" id="PTHR33021">
    <property type="entry name" value="BLUE COPPER PROTEIN"/>
    <property type="match status" value="1"/>
</dbReference>
<feature type="domain" description="Phytocyanin" evidence="7">
    <location>
        <begin position="27"/>
        <end position="127"/>
    </location>
</feature>
<evidence type="ECO:0000256" key="6">
    <source>
        <dbReference type="SAM" id="SignalP"/>
    </source>
</evidence>
<dbReference type="AlphaFoldDB" id="A0A6J1C123"/>
<dbReference type="SUPFAM" id="SSF49503">
    <property type="entry name" value="Cupredoxins"/>
    <property type="match status" value="1"/>
</dbReference>
<evidence type="ECO:0000313" key="9">
    <source>
        <dbReference type="RefSeq" id="XP_022134093.1"/>
    </source>
</evidence>
<evidence type="ECO:0000259" key="7">
    <source>
        <dbReference type="PROSITE" id="PS51485"/>
    </source>
</evidence>
<dbReference type="OrthoDB" id="2331100at2759"/>
<evidence type="ECO:0000256" key="4">
    <source>
        <dbReference type="ARBA" id="ARBA00023008"/>
    </source>
</evidence>
<dbReference type="Gene3D" id="2.60.40.420">
    <property type="entry name" value="Cupredoxins - blue copper proteins"/>
    <property type="match status" value="1"/>
</dbReference>
<organism evidence="8 9">
    <name type="scientific">Momordica charantia</name>
    <name type="common">Bitter gourd</name>
    <name type="synonym">Balsam pear</name>
    <dbReference type="NCBI Taxonomy" id="3673"/>
    <lineage>
        <taxon>Eukaryota</taxon>
        <taxon>Viridiplantae</taxon>
        <taxon>Streptophyta</taxon>
        <taxon>Embryophyta</taxon>
        <taxon>Tracheophyta</taxon>
        <taxon>Spermatophyta</taxon>
        <taxon>Magnoliopsida</taxon>
        <taxon>eudicotyledons</taxon>
        <taxon>Gunneridae</taxon>
        <taxon>Pentapetalae</taxon>
        <taxon>rosids</taxon>
        <taxon>fabids</taxon>
        <taxon>Cucurbitales</taxon>
        <taxon>Cucurbitaceae</taxon>
        <taxon>Momordiceae</taxon>
        <taxon>Momordica</taxon>
    </lineage>
</organism>
<keyword evidence="2" id="KW-0479">Metal-binding</keyword>
<dbReference type="KEGG" id="mcha:111006448"/>
<dbReference type="PROSITE" id="PS51485">
    <property type="entry name" value="PHYTOCYANIN"/>
    <property type="match status" value="1"/>
</dbReference>
<keyword evidence="4" id="KW-0186">Copper</keyword>
<evidence type="ECO:0000256" key="5">
    <source>
        <dbReference type="ARBA" id="ARBA00023180"/>
    </source>
</evidence>
<keyword evidence="1" id="KW-0813">Transport</keyword>
<dbReference type="GO" id="GO:0046872">
    <property type="term" value="F:metal ion binding"/>
    <property type="evidence" value="ECO:0007669"/>
    <property type="project" value="UniProtKB-KW"/>
</dbReference>
<proteinExistence type="predicted"/>
<dbReference type="Pfam" id="PF02298">
    <property type="entry name" value="Cu_bind_like"/>
    <property type="match status" value="1"/>
</dbReference>
<gene>
    <name evidence="9" type="primary">LOC111006448</name>
</gene>
<dbReference type="InterPro" id="IPR003245">
    <property type="entry name" value="Phytocyanin_dom"/>
</dbReference>
<keyword evidence="6" id="KW-0732">Signal</keyword>
<evidence type="ECO:0000256" key="3">
    <source>
        <dbReference type="ARBA" id="ARBA00022982"/>
    </source>
</evidence>
<feature type="signal peptide" evidence="6">
    <location>
        <begin position="1"/>
        <end position="25"/>
    </location>
</feature>